<organism evidence="3 4">
    <name type="scientific">Candidatus Kaiserbacteria bacterium RIFCSPLOWO2_01_FULL_54_13</name>
    <dbReference type="NCBI Taxonomy" id="1798512"/>
    <lineage>
        <taxon>Bacteria</taxon>
        <taxon>Candidatus Kaiseribacteriota</taxon>
    </lineage>
</organism>
<dbReference type="Gene3D" id="3.40.1440.10">
    <property type="entry name" value="GIY-YIG endonuclease"/>
    <property type="match status" value="1"/>
</dbReference>
<dbReference type="InterPro" id="IPR035901">
    <property type="entry name" value="GIY-YIG_endonuc_sf"/>
</dbReference>
<evidence type="ECO:0000256" key="1">
    <source>
        <dbReference type="SAM" id="MobiDB-lite"/>
    </source>
</evidence>
<dbReference type="Proteomes" id="UP000177372">
    <property type="component" value="Unassembled WGS sequence"/>
</dbReference>
<dbReference type="AlphaFoldDB" id="A0A1F6F3W1"/>
<comment type="caution">
    <text evidence="3">The sequence shown here is derived from an EMBL/GenBank/DDBJ whole genome shotgun (WGS) entry which is preliminary data.</text>
</comment>
<protein>
    <recommendedName>
        <fullName evidence="2">GIY-YIG domain-containing protein</fullName>
    </recommendedName>
</protein>
<dbReference type="SUPFAM" id="SSF82771">
    <property type="entry name" value="GIY-YIG endonuclease"/>
    <property type="match status" value="1"/>
</dbReference>
<sequence length="115" mass="12918">MEGFVYILRTNKGTKYIGSTTNLKRRLSEHVAGKVNSTQRKLPIVLIAYRCFTTIKDAALWEKKYKRSHDQLERAIRKGIFVLTPNGELRPNASPAGQSPPPDRVSGRRLGGARP</sequence>
<name>A0A1F6F3W1_9BACT</name>
<reference evidence="3 4" key="1">
    <citation type="journal article" date="2016" name="Nat. Commun.">
        <title>Thousands of microbial genomes shed light on interconnected biogeochemical processes in an aquifer system.</title>
        <authorList>
            <person name="Anantharaman K."/>
            <person name="Brown C.T."/>
            <person name="Hug L.A."/>
            <person name="Sharon I."/>
            <person name="Castelle C.J."/>
            <person name="Probst A.J."/>
            <person name="Thomas B.C."/>
            <person name="Singh A."/>
            <person name="Wilkins M.J."/>
            <person name="Karaoz U."/>
            <person name="Brodie E.L."/>
            <person name="Williams K.H."/>
            <person name="Hubbard S.S."/>
            <person name="Banfield J.F."/>
        </authorList>
    </citation>
    <scope>NUCLEOTIDE SEQUENCE [LARGE SCALE GENOMIC DNA]</scope>
</reference>
<dbReference type="Pfam" id="PF01541">
    <property type="entry name" value="GIY-YIG"/>
    <property type="match status" value="1"/>
</dbReference>
<gene>
    <name evidence="3" type="ORF">A3A39_01560</name>
</gene>
<feature type="domain" description="GIY-YIG" evidence="2">
    <location>
        <begin position="1"/>
        <end position="75"/>
    </location>
</feature>
<evidence type="ECO:0000259" key="2">
    <source>
        <dbReference type="PROSITE" id="PS50164"/>
    </source>
</evidence>
<accession>A0A1F6F3W1</accession>
<dbReference type="STRING" id="1798512.A3A39_01560"/>
<dbReference type="PROSITE" id="PS50164">
    <property type="entry name" value="GIY_YIG"/>
    <property type="match status" value="1"/>
</dbReference>
<dbReference type="InterPro" id="IPR000305">
    <property type="entry name" value="GIY-YIG_endonuc"/>
</dbReference>
<evidence type="ECO:0000313" key="3">
    <source>
        <dbReference type="EMBL" id="OGG80555.1"/>
    </source>
</evidence>
<proteinExistence type="predicted"/>
<evidence type="ECO:0000313" key="4">
    <source>
        <dbReference type="Proteomes" id="UP000177372"/>
    </source>
</evidence>
<feature type="region of interest" description="Disordered" evidence="1">
    <location>
        <begin position="85"/>
        <end position="115"/>
    </location>
</feature>
<dbReference type="EMBL" id="MFLZ01000005">
    <property type="protein sequence ID" value="OGG80555.1"/>
    <property type="molecule type" value="Genomic_DNA"/>
</dbReference>
<dbReference type="SMART" id="SM00465">
    <property type="entry name" value="GIYc"/>
    <property type="match status" value="1"/>
</dbReference>